<dbReference type="PANTHER" id="PTHR11705:SF140">
    <property type="entry name" value="FI02848P-RELATED"/>
    <property type="match status" value="1"/>
</dbReference>
<dbReference type="PROSITE" id="PS52035">
    <property type="entry name" value="PEPTIDASE_M14"/>
    <property type="match status" value="1"/>
</dbReference>
<evidence type="ECO:0000256" key="2">
    <source>
        <dbReference type="ARBA" id="ARBA00005988"/>
    </source>
</evidence>
<dbReference type="SUPFAM" id="SSF53187">
    <property type="entry name" value="Zn-dependent exopeptidases"/>
    <property type="match status" value="1"/>
</dbReference>
<keyword evidence="10" id="KW-1015">Disulfide bond</keyword>
<evidence type="ECO:0000256" key="10">
    <source>
        <dbReference type="ARBA" id="ARBA00023157"/>
    </source>
</evidence>
<dbReference type="GO" id="GO:0004181">
    <property type="term" value="F:metallocarboxypeptidase activity"/>
    <property type="evidence" value="ECO:0000318"/>
    <property type="project" value="GO_Central"/>
</dbReference>
<dbReference type="InterPro" id="IPR000834">
    <property type="entry name" value="Peptidase_M14"/>
</dbReference>
<evidence type="ECO:0000256" key="11">
    <source>
        <dbReference type="ARBA" id="ARBA00069039"/>
    </source>
</evidence>
<dbReference type="GO" id="GO:0005615">
    <property type="term" value="C:extracellular space"/>
    <property type="evidence" value="ECO:0000318"/>
    <property type="project" value="GO_Central"/>
</dbReference>
<comment type="similarity">
    <text evidence="2 12">Belongs to the peptidase M14 family.</text>
</comment>
<evidence type="ECO:0000256" key="7">
    <source>
        <dbReference type="ARBA" id="ARBA00022801"/>
    </source>
</evidence>
<feature type="chain" id="PRO_5003089528" description="Zinc carboxypeptidase A 1" evidence="13">
    <location>
        <begin position="19"/>
        <end position="404"/>
    </location>
</feature>
<dbReference type="FunFam" id="3.40.630.10:FF:000001">
    <property type="entry name" value="Carboxypeptidase B"/>
    <property type="match status" value="1"/>
</dbReference>
<evidence type="ECO:0000256" key="8">
    <source>
        <dbReference type="ARBA" id="ARBA00022833"/>
    </source>
</evidence>
<dbReference type="InterPro" id="IPR003146">
    <property type="entry name" value="M14A_act_pep"/>
</dbReference>
<feature type="signal peptide" evidence="13">
    <location>
        <begin position="1"/>
        <end position="18"/>
    </location>
</feature>
<accession>D6WIV5</accession>
<keyword evidence="5" id="KW-0479">Metal-binding</keyword>
<reference evidence="15 16" key="1">
    <citation type="journal article" date="2008" name="Nature">
        <title>The genome of the model beetle and pest Tribolium castaneum.</title>
        <authorList>
            <consortium name="Tribolium Genome Sequencing Consortium"/>
            <person name="Richards S."/>
            <person name="Gibbs R.A."/>
            <person name="Weinstock G.M."/>
            <person name="Brown S.J."/>
            <person name="Denell R."/>
            <person name="Beeman R.W."/>
            <person name="Gibbs R."/>
            <person name="Beeman R.W."/>
            <person name="Brown S.J."/>
            <person name="Bucher G."/>
            <person name="Friedrich M."/>
            <person name="Grimmelikhuijzen C.J."/>
            <person name="Klingler M."/>
            <person name="Lorenzen M."/>
            <person name="Richards S."/>
            <person name="Roth S."/>
            <person name="Schroder R."/>
            <person name="Tautz D."/>
            <person name="Zdobnov E.M."/>
            <person name="Muzny D."/>
            <person name="Gibbs R.A."/>
            <person name="Weinstock G.M."/>
            <person name="Attaway T."/>
            <person name="Bell S."/>
            <person name="Buhay C.J."/>
            <person name="Chandrabose M.N."/>
            <person name="Chavez D."/>
            <person name="Clerk-Blankenburg K.P."/>
            <person name="Cree A."/>
            <person name="Dao M."/>
            <person name="Davis C."/>
            <person name="Chacko J."/>
            <person name="Dinh H."/>
            <person name="Dugan-Rocha S."/>
            <person name="Fowler G."/>
            <person name="Garner T.T."/>
            <person name="Garnes J."/>
            <person name="Gnirke A."/>
            <person name="Hawes A."/>
            <person name="Hernandez J."/>
            <person name="Hines S."/>
            <person name="Holder M."/>
            <person name="Hume J."/>
            <person name="Jhangiani S.N."/>
            <person name="Joshi V."/>
            <person name="Khan Z.M."/>
            <person name="Jackson L."/>
            <person name="Kovar C."/>
            <person name="Kowis A."/>
            <person name="Lee S."/>
            <person name="Lewis L.R."/>
            <person name="Margolis J."/>
            <person name="Morgan M."/>
            <person name="Nazareth L.V."/>
            <person name="Nguyen N."/>
            <person name="Okwuonu G."/>
            <person name="Parker D."/>
            <person name="Richards S."/>
            <person name="Ruiz S.J."/>
            <person name="Santibanez J."/>
            <person name="Savard J."/>
            <person name="Scherer S.E."/>
            <person name="Schneider B."/>
            <person name="Sodergren E."/>
            <person name="Tautz D."/>
            <person name="Vattahil S."/>
            <person name="Villasana D."/>
            <person name="White C.S."/>
            <person name="Wright R."/>
            <person name="Park Y."/>
            <person name="Beeman R.W."/>
            <person name="Lord J."/>
            <person name="Oppert B."/>
            <person name="Lorenzen M."/>
            <person name="Brown S."/>
            <person name="Wang L."/>
            <person name="Savard J."/>
            <person name="Tautz D."/>
            <person name="Richards S."/>
            <person name="Weinstock G."/>
            <person name="Gibbs R.A."/>
            <person name="Liu Y."/>
            <person name="Worley K."/>
            <person name="Weinstock G."/>
            <person name="Elsik C.G."/>
            <person name="Reese J.T."/>
            <person name="Elhaik E."/>
            <person name="Landan G."/>
            <person name="Graur D."/>
            <person name="Arensburger P."/>
            <person name="Atkinson P."/>
            <person name="Beeman R.W."/>
            <person name="Beidler J."/>
            <person name="Brown S.J."/>
            <person name="Demuth J.P."/>
            <person name="Drury D.W."/>
            <person name="Du Y.Z."/>
            <person name="Fujiwara H."/>
            <person name="Lorenzen M."/>
            <person name="Maselli V."/>
            <person name="Osanai M."/>
            <person name="Park Y."/>
            <person name="Robertson H.M."/>
            <person name="Tu Z."/>
            <person name="Wang J.J."/>
            <person name="Wang S."/>
            <person name="Richards S."/>
            <person name="Song H."/>
            <person name="Zhang L."/>
            <person name="Sodergren E."/>
            <person name="Werner D."/>
            <person name="Stanke M."/>
            <person name="Morgenstern B."/>
            <person name="Solovyev V."/>
            <person name="Kosarev P."/>
            <person name="Brown G."/>
            <person name="Chen H.C."/>
            <person name="Ermolaeva O."/>
            <person name="Hlavina W."/>
            <person name="Kapustin Y."/>
            <person name="Kiryutin B."/>
            <person name="Kitts P."/>
            <person name="Maglott D."/>
            <person name="Pruitt K."/>
            <person name="Sapojnikov V."/>
            <person name="Souvorov A."/>
            <person name="Mackey A.J."/>
            <person name="Waterhouse R.M."/>
            <person name="Wyder S."/>
            <person name="Zdobnov E.M."/>
            <person name="Zdobnov E.M."/>
            <person name="Wyder S."/>
            <person name="Kriventseva E.V."/>
            <person name="Kadowaki T."/>
            <person name="Bork P."/>
            <person name="Aranda M."/>
            <person name="Bao R."/>
            <person name="Beermann A."/>
            <person name="Berns N."/>
            <person name="Bolognesi R."/>
            <person name="Bonneton F."/>
            <person name="Bopp D."/>
            <person name="Brown S.J."/>
            <person name="Bucher G."/>
            <person name="Butts T."/>
            <person name="Chaumot A."/>
            <person name="Denell R.E."/>
            <person name="Ferrier D.E."/>
            <person name="Friedrich M."/>
            <person name="Gordon C.M."/>
            <person name="Jindra M."/>
            <person name="Klingler M."/>
            <person name="Lan Q."/>
            <person name="Lattorff H.M."/>
            <person name="Laudet V."/>
            <person name="von Levetsow C."/>
            <person name="Liu Z."/>
            <person name="Lutz R."/>
            <person name="Lynch J.A."/>
            <person name="da Fonseca R.N."/>
            <person name="Posnien N."/>
            <person name="Reuter R."/>
            <person name="Roth S."/>
            <person name="Savard J."/>
            <person name="Schinko J.B."/>
            <person name="Schmitt C."/>
            <person name="Schoppmeier M."/>
            <person name="Schroder R."/>
            <person name="Shippy T.D."/>
            <person name="Simonnet F."/>
            <person name="Marques-Souza H."/>
            <person name="Tautz D."/>
            <person name="Tomoyasu Y."/>
            <person name="Trauner J."/>
            <person name="Van der Zee M."/>
            <person name="Vervoort M."/>
            <person name="Wittkopp N."/>
            <person name="Wimmer E.A."/>
            <person name="Yang X."/>
            <person name="Jones A.K."/>
            <person name="Sattelle D.B."/>
            <person name="Ebert P.R."/>
            <person name="Nelson D."/>
            <person name="Scott J.G."/>
            <person name="Beeman R.W."/>
            <person name="Muthukrishnan S."/>
            <person name="Kramer K.J."/>
            <person name="Arakane Y."/>
            <person name="Beeman R.W."/>
            <person name="Zhu Q."/>
            <person name="Hogenkamp D."/>
            <person name="Dixit R."/>
            <person name="Oppert B."/>
            <person name="Jiang H."/>
            <person name="Zou Z."/>
            <person name="Marshall J."/>
            <person name="Elpidina E."/>
            <person name="Vinokurov K."/>
            <person name="Oppert C."/>
            <person name="Zou Z."/>
            <person name="Evans J."/>
            <person name="Lu Z."/>
            <person name="Zhao P."/>
            <person name="Sumathipala N."/>
            <person name="Altincicek B."/>
            <person name="Vilcinskas A."/>
            <person name="Williams M."/>
            <person name="Hultmark D."/>
            <person name="Hetru C."/>
            <person name="Jiang H."/>
            <person name="Grimmelikhuijzen C.J."/>
            <person name="Hauser F."/>
            <person name="Cazzamali G."/>
            <person name="Williamson M."/>
            <person name="Park Y."/>
            <person name="Li B."/>
            <person name="Tanaka Y."/>
            <person name="Predel R."/>
            <person name="Neupert S."/>
            <person name="Schachtner J."/>
            <person name="Verleyen P."/>
            <person name="Raible F."/>
            <person name="Bork P."/>
            <person name="Friedrich M."/>
            <person name="Walden K.K."/>
            <person name="Robertson H.M."/>
            <person name="Angeli S."/>
            <person name="Foret S."/>
            <person name="Bucher G."/>
            <person name="Schuetz S."/>
            <person name="Maleszka R."/>
            <person name="Wimmer E.A."/>
            <person name="Beeman R.W."/>
            <person name="Lorenzen M."/>
            <person name="Tomoyasu Y."/>
            <person name="Miller S.C."/>
            <person name="Grossmann D."/>
            <person name="Bucher G."/>
        </authorList>
    </citation>
    <scope>NUCLEOTIDE SEQUENCE [LARGE SCALE GENOMIC DNA]</scope>
    <source>
        <strain evidence="15 16">Georgia GA2</strain>
    </source>
</reference>
<dbReference type="Gene3D" id="3.30.70.340">
    <property type="entry name" value="Metallocarboxypeptidase-like"/>
    <property type="match status" value="1"/>
</dbReference>
<dbReference type="Pfam" id="PF02244">
    <property type="entry name" value="Propep_M14"/>
    <property type="match status" value="1"/>
</dbReference>
<dbReference type="InterPro" id="IPR036990">
    <property type="entry name" value="M14A-like_propep"/>
</dbReference>
<evidence type="ECO:0000256" key="12">
    <source>
        <dbReference type="PROSITE-ProRule" id="PRU01379"/>
    </source>
</evidence>
<evidence type="ECO:0000313" key="16">
    <source>
        <dbReference type="Proteomes" id="UP000007266"/>
    </source>
</evidence>
<dbReference type="AlphaFoldDB" id="D6WIV5"/>
<keyword evidence="8" id="KW-0862">Zinc</keyword>
<dbReference type="InParanoid" id="D6WIV5"/>
<evidence type="ECO:0000256" key="9">
    <source>
        <dbReference type="ARBA" id="ARBA00023049"/>
    </source>
</evidence>
<feature type="domain" description="Peptidase M14" evidence="14">
    <location>
        <begin position="112"/>
        <end position="399"/>
    </location>
</feature>
<comment type="cofactor">
    <cofactor evidence="1">
        <name>Zn(2+)</name>
        <dbReference type="ChEBI" id="CHEBI:29105"/>
    </cofactor>
</comment>
<evidence type="ECO:0000259" key="14">
    <source>
        <dbReference type="PROSITE" id="PS52035"/>
    </source>
</evidence>
<dbReference type="FunCoup" id="D6WIV5">
    <property type="interactions" value="37"/>
</dbReference>
<dbReference type="PhylomeDB" id="D6WIV5"/>
<keyword evidence="9" id="KW-0482">Metalloprotease</keyword>
<protein>
    <recommendedName>
        <fullName evidence="11">Zinc carboxypeptidase A 1</fullName>
    </recommendedName>
</protein>
<dbReference type="CDD" id="cd03860">
    <property type="entry name" value="M14_CP_A-B_like"/>
    <property type="match status" value="1"/>
</dbReference>
<dbReference type="eggNOG" id="KOG2650">
    <property type="taxonomic scope" value="Eukaryota"/>
</dbReference>
<keyword evidence="6 13" id="KW-0732">Signal</keyword>
<dbReference type="GO" id="GO:0008270">
    <property type="term" value="F:zinc ion binding"/>
    <property type="evidence" value="ECO:0007669"/>
    <property type="project" value="InterPro"/>
</dbReference>
<dbReference type="PROSITE" id="PS00132">
    <property type="entry name" value="CARBOXYPEPT_ZN_1"/>
    <property type="match status" value="1"/>
</dbReference>
<dbReference type="OMA" id="AILMYPA"/>
<feature type="active site" description="Proton donor/acceptor" evidence="12">
    <location>
        <position position="365"/>
    </location>
</feature>
<dbReference type="EMBL" id="KQ971336">
    <property type="protein sequence ID" value="EFA01359.1"/>
    <property type="molecule type" value="Genomic_DNA"/>
</dbReference>
<dbReference type="PANTHER" id="PTHR11705">
    <property type="entry name" value="PROTEASE FAMILY M14 CARBOXYPEPTIDASE A,B"/>
    <property type="match status" value="1"/>
</dbReference>
<evidence type="ECO:0000313" key="15">
    <source>
        <dbReference type="EMBL" id="EFA01359.1"/>
    </source>
</evidence>
<dbReference type="Proteomes" id="UP000007266">
    <property type="component" value="Linkage group 3"/>
</dbReference>
<evidence type="ECO:0000256" key="6">
    <source>
        <dbReference type="ARBA" id="ARBA00022729"/>
    </source>
</evidence>
<organism evidence="15 16">
    <name type="scientific">Tribolium castaneum</name>
    <name type="common">Red flour beetle</name>
    <dbReference type="NCBI Taxonomy" id="7070"/>
    <lineage>
        <taxon>Eukaryota</taxon>
        <taxon>Metazoa</taxon>
        <taxon>Ecdysozoa</taxon>
        <taxon>Arthropoda</taxon>
        <taxon>Hexapoda</taxon>
        <taxon>Insecta</taxon>
        <taxon>Pterygota</taxon>
        <taxon>Neoptera</taxon>
        <taxon>Endopterygota</taxon>
        <taxon>Coleoptera</taxon>
        <taxon>Polyphaga</taxon>
        <taxon>Cucujiformia</taxon>
        <taxon>Tenebrionidae</taxon>
        <taxon>Tenebrionidae incertae sedis</taxon>
        <taxon>Tribolium</taxon>
    </lineage>
</organism>
<evidence type="ECO:0000256" key="13">
    <source>
        <dbReference type="SAM" id="SignalP"/>
    </source>
</evidence>
<keyword evidence="16" id="KW-1185">Reference proteome</keyword>
<dbReference type="SUPFAM" id="SSF54897">
    <property type="entry name" value="Protease propeptides/inhibitors"/>
    <property type="match status" value="1"/>
</dbReference>
<dbReference type="Gene3D" id="3.40.630.10">
    <property type="entry name" value="Zn peptidases"/>
    <property type="match status" value="1"/>
</dbReference>
<dbReference type="GO" id="GO:0006508">
    <property type="term" value="P:proteolysis"/>
    <property type="evidence" value="ECO:0000318"/>
    <property type="project" value="GO_Central"/>
</dbReference>
<dbReference type="Pfam" id="PF00246">
    <property type="entry name" value="Peptidase_M14"/>
    <property type="match status" value="1"/>
</dbReference>
<name>D6WIV5_TRICA</name>
<keyword evidence="4" id="KW-0645">Protease</keyword>
<sequence>MLLILTLSLSLVIGTCHSTTYEGHKVYKLYPTTPAHNEFLTSLKSTEFDFWSPINNVGKPVTVMASPQVQKKFEKKLKKHKISYELEIDNLQSTIDQEKKYHEDKLGIAFDHYLRHSEINNYLDQLAQNYPNIVSVGTIGTSYENRTMKTITISAKPGPKPVIFIEAGMHAREWIAPALSLYIINQLVENPSYGFLQDVDWVILPVMNPDGYEYTWTTDRMWRKTRSPGSSCNGTDGNRNFGFHWMEKGASGSECSETYAGSEAFSEIETQNLRNVLNKTGNITAFISLHSYGQYLFYPYSYDYVRADNWKELAFLAHKVNDVIKSVNGTEYTIGNSAEVLYPAAGCSDDWAMGGAGVRLVYVFELPGGGKYGFDLPPEKILGVCEETWEGIKVIADYVVQNCK</sequence>
<proteinExistence type="inferred from homology"/>
<evidence type="ECO:0000256" key="4">
    <source>
        <dbReference type="ARBA" id="ARBA00022670"/>
    </source>
</evidence>
<evidence type="ECO:0000256" key="3">
    <source>
        <dbReference type="ARBA" id="ARBA00022645"/>
    </source>
</evidence>
<dbReference type="PRINTS" id="PR00765">
    <property type="entry name" value="CRBOXYPTASEA"/>
</dbReference>
<dbReference type="InterPro" id="IPR057246">
    <property type="entry name" value="CARBOXYPEPT_ZN_1"/>
</dbReference>
<dbReference type="FunFam" id="3.30.70.340:FF:000002">
    <property type="entry name" value="Carboxypeptidase A"/>
    <property type="match status" value="1"/>
</dbReference>
<keyword evidence="3 15" id="KW-0121">Carboxypeptidase</keyword>
<dbReference type="MEROPS" id="M14.A04"/>
<gene>
    <name evidence="15" type="primary">AUGUSTUS-3.0.2_04026</name>
    <name evidence="15" type="ORF">TcasGA2_TC004026</name>
</gene>
<keyword evidence="7" id="KW-0378">Hydrolase</keyword>
<dbReference type="HOGENOM" id="CLU_019326_2_1_1"/>
<evidence type="ECO:0000256" key="1">
    <source>
        <dbReference type="ARBA" id="ARBA00001947"/>
    </source>
</evidence>
<dbReference type="SMART" id="SM00631">
    <property type="entry name" value="Zn_pept"/>
    <property type="match status" value="1"/>
</dbReference>
<reference evidence="15 16" key="2">
    <citation type="journal article" date="2010" name="Nucleic Acids Res.">
        <title>BeetleBase in 2010: revisions to provide comprehensive genomic information for Tribolium castaneum.</title>
        <authorList>
            <person name="Kim H.S."/>
            <person name="Murphy T."/>
            <person name="Xia J."/>
            <person name="Caragea D."/>
            <person name="Park Y."/>
            <person name="Beeman R.W."/>
            <person name="Lorenzen M.D."/>
            <person name="Butcher S."/>
            <person name="Manak J.R."/>
            <person name="Brown S.J."/>
        </authorList>
    </citation>
    <scope>GENOME REANNOTATION</scope>
    <source>
        <strain evidence="15 16">Georgia GA2</strain>
    </source>
</reference>
<evidence type="ECO:0000256" key="5">
    <source>
        <dbReference type="ARBA" id="ARBA00022723"/>
    </source>
</evidence>